<dbReference type="GO" id="GO:0005524">
    <property type="term" value="F:ATP binding"/>
    <property type="evidence" value="ECO:0007669"/>
    <property type="project" value="UniProtKB-UniRule"/>
</dbReference>
<dbReference type="InterPro" id="IPR039028">
    <property type="entry name" value="BCKD/PDK"/>
</dbReference>
<dbReference type="RefSeq" id="XP_014145811.1">
    <property type="nucleotide sequence ID" value="XM_014290336.1"/>
</dbReference>
<dbReference type="GO" id="GO:0004740">
    <property type="term" value="F:pyruvate dehydrogenase (acetyl-transferring) kinase activity"/>
    <property type="evidence" value="ECO:0007669"/>
    <property type="project" value="TreeGrafter"/>
</dbReference>
<proteinExistence type="inferred from homology"/>
<reference evidence="2 3" key="1">
    <citation type="submission" date="2011-02" db="EMBL/GenBank/DDBJ databases">
        <title>The Genome Sequence of Sphaeroforma arctica JP610.</title>
        <authorList>
            <consortium name="The Broad Institute Genome Sequencing Platform"/>
            <person name="Russ C."/>
            <person name="Cuomo C."/>
            <person name="Young S.K."/>
            <person name="Zeng Q."/>
            <person name="Gargeya S."/>
            <person name="Alvarado L."/>
            <person name="Berlin A."/>
            <person name="Chapman S.B."/>
            <person name="Chen Z."/>
            <person name="Freedman E."/>
            <person name="Gellesch M."/>
            <person name="Goldberg J."/>
            <person name="Griggs A."/>
            <person name="Gujja S."/>
            <person name="Heilman E."/>
            <person name="Heiman D."/>
            <person name="Howarth C."/>
            <person name="Mehta T."/>
            <person name="Neiman D."/>
            <person name="Pearson M."/>
            <person name="Roberts A."/>
            <person name="Saif S."/>
            <person name="Shea T."/>
            <person name="Shenoy N."/>
            <person name="Sisk P."/>
            <person name="Stolte C."/>
            <person name="Sykes S."/>
            <person name="White J."/>
            <person name="Yandava C."/>
            <person name="Burger G."/>
            <person name="Gray M.W."/>
            <person name="Holland P.W.H."/>
            <person name="King N."/>
            <person name="Lang F.B.F."/>
            <person name="Roger A.J."/>
            <person name="Ruiz-Trillo I."/>
            <person name="Haas B."/>
            <person name="Nusbaum C."/>
            <person name="Birren B."/>
        </authorList>
    </citation>
    <scope>NUCLEOTIDE SEQUENCE [LARGE SCALE GENOMIC DNA]</scope>
    <source>
        <strain evidence="2 3">JP610</strain>
    </source>
</reference>
<organism evidence="2 3">
    <name type="scientific">Sphaeroforma arctica JP610</name>
    <dbReference type="NCBI Taxonomy" id="667725"/>
    <lineage>
        <taxon>Eukaryota</taxon>
        <taxon>Ichthyosporea</taxon>
        <taxon>Ichthyophonida</taxon>
        <taxon>Sphaeroforma</taxon>
    </lineage>
</organism>
<dbReference type="PANTHER" id="PTHR11947">
    <property type="entry name" value="PYRUVATE DEHYDROGENASE KINASE"/>
    <property type="match status" value="1"/>
</dbReference>
<dbReference type="OrthoDB" id="3264224at2759"/>
<dbReference type="AlphaFoldDB" id="A0A0L0F5L6"/>
<dbReference type="SUPFAM" id="SSF55874">
    <property type="entry name" value="ATPase domain of HSP90 chaperone/DNA topoisomerase II/histidine kinase"/>
    <property type="match status" value="1"/>
</dbReference>
<keyword evidence="1" id="KW-0496">Mitochondrion</keyword>
<name>A0A0L0F5L6_9EUKA</name>
<keyword evidence="1" id="KW-0067">ATP-binding</keyword>
<keyword evidence="1" id="KW-0808">Transferase</keyword>
<dbReference type="Gene3D" id="3.30.565.10">
    <property type="entry name" value="Histidine kinase-like ATPase, C-terminal domain"/>
    <property type="match status" value="1"/>
</dbReference>
<evidence type="ECO:0000256" key="1">
    <source>
        <dbReference type="RuleBase" id="RU366032"/>
    </source>
</evidence>
<dbReference type="STRING" id="667725.A0A0L0F5L6"/>
<sequence>SAWEDGHLQTNQAGPAFGLPMARLYTEYFRGSLWLYSCHGYGTDVFIRLGLSLDNRETKQLI</sequence>
<dbReference type="EMBL" id="KQ247881">
    <property type="protein sequence ID" value="KNC71909.1"/>
    <property type="molecule type" value="Genomic_DNA"/>
</dbReference>
<gene>
    <name evidence="2" type="ORF">SARC_15543</name>
</gene>
<evidence type="ECO:0000313" key="3">
    <source>
        <dbReference type="Proteomes" id="UP000054560"/>
    </source>
</evidence>
<comment type="subcellular location">
    <subcellularLocation>
        <location evidence="1">Mitochondrion matrix</location>
    </subcellularLocation>
</comment>
<accession>A0A0L0F5L6</accession>
<protein>
    <recommendedName>
        <fullName evidence="1">Protein-serine/threonine kinase</fullName>
        <ecNumber evidence="1">2.7.11.-</ecNumber>
    </recommendedName>
</protein>
<keyword evidence="1" id="KW-0418">Kinase</keyword>
<comment type="similarity">
    <text evidence="1">Belongs to the PDK/BCKDK protein kinase family.</text>
</comment>
<keyword evidence="1" id="KW-0547">Nucleotide-binding</keyword>
<evidence type="ECO:0000313" key="2">
    <source>
        <dbReference type="EMBL" id="KNC71909.1"/>
    </source>
</evidence>
<dbReference type="GO" id="GO:0010906">
    <property type="term" value="P:regulation of glucose metabolic process"/>
    <property type="evidence" value="ECO:0007669"/>
    <property type="project" value="TreeGrafter"/>
</dbReference>
<dbReference type="Proteomes" id="UP000054560">
    <property type="component" value="Unassembled WGS sequence"/>
</dbReference>
<dbReference type="InterPro" id="IPR036890">
    <property type="entry name" value="HATPase_C_sf"/>
</dbReference>
<dbReference type="EC" id="2.7.11.-" evidence="1"/>
<keyword evidence="3" id="KW-1185">Reference proteome</keyword>
<feature type="non-terminal residue" evidence="2">
    <location>
        <position position="1"/>
    </location>
</feature>
<dbReference type="GO" id="GO:0005759">
    <property type="term" value="C:mitochondrial matrix"/>
    <property type="evidence" value="ECO:0007669"/>
    <property type="project" value="UniProtKB-SubCell"/>
</dbReference>
<dbReference type="GeneID" id="25916047"/>